<comment type="caution">
    <text evidence="3">The sequence shown here is derived from an EMBL/GenBank/DDBJ whole genome shotgun (WGS) entry which is preliminary data.</text>
</comment>
<name>A0A1Y1XFA2_9FUNG</name>
<keyword evidence="1" id="KW-0175">Coiled coil</keyword>
<feature type="compositionally biased region" description="Low complexity" evidence="2">
    <location>
        <begin position="81"/>
        <end position="101"/>
    </location>
</feature>
<accession>A0A1Y1XFA2</accession>
<dbReference type="STRING" id="1754192.A0A1Y1XFA2"/>
<protein>
    <submittedName>
        <fullName evidence="3">Uncharacterized protein</fullName>
    </submittedName>
</protein>
<keyword evidence="4" id="KW-1185">Reference proteome</keyword>
<evidence type="ECO:0000313" key="4">
    <source>
        <dbReference type="Proteomes" id="UP000193944"/>
    </source>
</evidence>
<evidence type="ECO:0000313" key="3">
    <source>
        <dbReference type="EMBL" id="ORX84425.1"/>
    </source>
</evidence>
<dbReference type="OrthoDB" id="2142030at2759"/>
<dbReference type="Proteomes" id="UP000193944">
    <property type="component" value="Unassembled WGS sequence"/>
</dbReference>
<reference evidence="3 4" key="2">
    <citation type="submission" date="2016-08" db="EMBL/GenBank/DDBJ databases">
        <title>Pervasive Adenine N6-methylation of Active Genes in Fungi.</title>
        <authorList>
            <consortium name="DOE Joint Genome Institute"/>
            <person name="Mondo S.J."/>
            <person name="Dannebaum R.O."/>
            <person name="Kuo R.C."/>
            <person name="Labutti K."/>
            <person name="Haridas S."/>
            <person name="Kuo A."/>
            <person name="Salamov A."/>
            <person name="Ahrendt S.R."/>
            <person name="Lipzen A."/>
            <person name="Sullivan W."/>
            <person name="Andreopoulos W.B."/>
            <person name="Clum A."/>
            <person name="Lindquist E."/>
            <person name="Daum C."/>
            <person name="Ramamoorthy G.K."/>
            <person name="Gryganskyi A."/>
            <person name="Culley D."/>
            <person name="Magnuson J.K."/>
            <person name="James T.Y."/>
            <person name="O'Malley M.A."/>
            <person name="Stajich J.E."/>
            <person name="Spatafora J.W."/>
            <person name="Visel A."/>
            <person name="Grigoriev I.V."/>
        </authorList>
    </citation>
    <scope>NUCLEOTIDE SEQUENCE [LARGE SCALE GENOMIC DNA]</scope>
    <source>
        <strain evidence="3 4">S4</strain>
    </source>
</reference>
<evidence type="ECO:0000256" key="2">
    <source>
        <dbReference type="SAM" id="MobiDB-lite"/>
    </source>
</evidence>
<dbReference type="AlphaFoldDB" id="A0A1Y1XFA2"/>
<evidence type="ECO:0000256" key="1">
    <source>
        <dbReference type="SAM" id="Coils"/>
    </source>
</evidence>
<sequence length="563" mass="65696">MDGNGFINDYSNPNYKKQFMEKTLRERQERKEKLKQEKELKEKITKGKVIYKYYKEYKTKKEVLSELLKDWELKIGYENKTTNKPSSSSSITSTSTTSPNKKLPKKKYEKNDLLWIGRVFCYLYNKKCFKTDEDLHAHTVILAKIYCENNLLPLLDDVKQKKEFQNILKQFLWIALSVVITNSAVVPYRGQEIIFALKYIDWKFYSKLADGINIINTIHEYLKDQGFYEQLNEMLTKKMELFVNNKTPTHSLSLWLNIILRCALLTVEYNLNTVDTTIKECIQNRIILLIINIFTVPIFATILSDQGIDMVKLSKVIPNGIKLLNNNDQLRRILFNILEGERTFFLIGNLSKFIERLNLISENDLIKPQSSSSSLSSSSFSSSPITNDDIIIVLTFLALHCQKYIHERNTGSSLTYHPIFNWYSGKKKEKIPLDLFKQAIDQISYLWSNSFMDVIFKPILEYNSHTLSSSKKTILSIYVKDICNFYLAIAKIIGQQKGDIFNTIAYHPKLVPMFWCFMNDIGPKKNLEIFINAAKFPSREPLISILEFFCRICSLLFLYELEI</sequence>
<feature type="coiled-coil region" evidence="1">
    <location>
        <begin position="17"/>
        <end position="74"/>
    </location>
</feature>
<gene>
    <name evidence="3" type="ORF">BCR32DRAFT_242566</name>
</gene>
<feature type="region of interest" description="Disordered" evidence="2">
    <location>
        <begin position="81"/>
        <end position="104"/>
    </location>
</feature>
<reference evidence="3 4" key="1">
    <citation type="submission" date="2016-08" db="EMBL/GenBank/DDBJ databases">
        <title>A Parts List for Fungal Cellulosomes Revealed by Comparative Genomics.</title>
        <authorList>
            <consortium name="DOE Joint Genome Institute"/>
            <person name="Haitjema C.H."/>
            <person name="Gilmore S.P."/>
            <person name="Henske J.K."/>
            <person name="Solomon K.V."/>
            <person name="De Groot R."/>
            <person name="Kuo A."/>
            <person name="Mondo S.J."/>
            <person name="Salamov A.A."/>
            <person name="Labutti K."/>
            <person name="Zhao Z."/>
            <person name="Chiniquy J."/>
            <person name="Barry K."/>
            <person name="Brewer H.M."/>
            <person name="Purvine S.O."/>
            <person name="Wright A.T."/>
            <person name="Boxma B."/>
            <person name="Van Alen T."/>
            <person name="Hackstein J.H."/>
            <person name="Baker S.E."/>
            <person name="Grigoriev I.V."/>
            <person name="O'Malley M.A."/>
        </authorList>
    </citation>
    <scope>NUCLEOTIDE SEQUENCE [LARGE SCALE GENOMIC DNA]</scope>
    <source>
        <strain evidence="3 4">S4</strain>
    </source>
</reference>
<organism evidence="3 4">
    <name type="scientific">Anaeromyces robustus</name>
    <dbReference type="NCBI Taxonomy" id="1754192"/>
    <lineage>
        <taxon>Eukaryota</taxon>
        <taxon>Fungi</taxon>
        <taxon>Fungi incertae sedis</taxon>
        <taxon>Chytridiomycota</taxon>
        <taxon>Chytridiomycota incertae sedis</taxon>
        <taxon>Neocallimastigomycetes</taxon>
        <taxon>Neocallimastigales</taxon>
        <taxon>Neocallimastigaceae</taxon>
        <taxon>Anaeromyces</taxon>
    </lineage>
</organism>
<proteinExistence type="predicted"/>
<dbReference type="EMBL" id="MCFG01000052">
    <property type="protein sequence ID" value="ORX84425.1"/>
    <property type="molecule type" value="Genomic_DNA"/>
</dbReference>